<sequence length="102" mass="11248">MPSVPRIRRAAPHGAVYRRELGEGLPVVALIRWHHGINRTVPATATAWTKDAVEISWEPEIGAGLRTDWIAATDVTREIDLPTLADDVVLPPHTVSGQKGRW</sequence>
<dbReference type="Proteomes" id="UP001138997">
    <property type="component" value="Unassembled WGS sequence"/>
</dbReference>
<dbReference type="AlphaFoldDB" id="A0A9X1SZ61"/>
<protein>
    <submittedName>
        <fullName evidence="1">Uncharacterized protein</fullName>
    </submittedName>
</protein>
<organism evidence="1 2">
    <name type="scientific">Kineosporia babensis</name>
    <dbReference type="NCBI Taxonomy" id="499548"/>
    <lineage>
        <taxon>Bacteria</taxon>
        <taxon>Bacillati</taxon>
        <taxon>Actinomycetota</taxon>
        <taxon>Actinomycetes</taxon>
        <taxon>Kineosporiales</taxon>
        <taxon>Kineosporiaceae</taxon>
        <taxon>Kineosporia</taxon>
    </lineage>
</organism>
<dbReference type="RefSeq" id="WP_231441063.1">
    <property type="nucleotide sequence ID" value="NZ_JAJOMB010000005.1"/>
</dbReference>
<name>A0A9X1SZ61_9ACTN</name>
<gene>
    <name evidence="1" type="ORF">LR394_12135</name>
</gene>
<reference evidence="1" key="1">
    <citation type="submission" date="2021-11" db="EMBL/GenBank/DDBJ databases">
        <title>Streptomyces corallinus and Kineosporia corallina sp. nov., two new coral-derived marine actinobacteria.</title>
        <authorList>
            <person name="Buangrab K."/>
            <person name="Sutthacheep M."/>
            <person name="Yeemin T."/>
            <person name="Harunari E."/>
            <person name="Igarashi Y."/>
            <person name="Sripreechasak P."/>
            <person name="Kanchanasin P."/>
            <person name="Tanasupawat S."/>
            <person name="Phongsopitanun W."/>
        </authorList>
    </citation>
    <scope>NUCLEOTIDE SEQUENCE</scope>
    <source>
        <strain evidence="1">JCM 31032</strain>
    </source>
</reference>
<evidence type="ECO:0000313" key="2">
    <source>
        <dbReference type="Proteomes" id="UP001138997"/>
    </source>
</evidence>
<proteinExistence type="predicted"/>
<comment type="caution">
    <text evidence="1">The sequence shown here is derived from an EMBL/GenBank/DDBJ whole genome shotgun (WGS) entry which is preliminary data.</text>
</comment>
<evidence type="ECO:0000313" key="1">
    <source>
        <dbReference type="EMBL" id="MCD5311653.1"/>
    </source>
</evidence>
<keyword evidence="2" id="KW-1185">Reference proteome</keyword>
<dbReference type="EMBL" id="JAJOMB010000005">
    <property type="protein sequence ID" value="MCD5311653.1"/>
    <property type="molecule type" value="Genomic_DNA"/>
</dbReference>
<accession>A0A9X1SZ61</accession>